<keyword evidence="1" id="KW-0812">Transmembrane</keyword>
<sequence>MFGLLTLSSVGQLVDNLRDEGESTFITVVSAVVPPLWCWLFGYAVWQLVTRRPVIRVDGFGIHYGSSKRARLSWGNIASIGDPVGRWLFAFLNVRPVDGKPRRLPISYLHVDDLQSFAGWLRCRLEEQRALAAAADRGEPSARPPA</sequence>
<protein>
    <recommendedName>
        <fullName evidence="4">PH domain-containing protein</fullName>
    </recommendedName>
</protein>
<keyword evidence="1" id="KW-0472">Membrane</keyword>
<comment type="caution">
    <text evidence="2">The sequence shown here is derived from an EMBL/GenBank/DDBJ whole genome shotgun (WGS) entry which is preliminary data.</text>
</comment>
<dbReference type="Proteomes" id="UP000549971">
    <property type="component" value="Unassembled WGS sequence"/>
</dbReference>
<dbReference type="RefSeq" id="WP_184796085.1">
    <property type="nucleotide sequence ID" value="NZ_JACHMY010000001.1"/>
</dbReference>
<keyword evidence="1" id="KW-1133">Transmembrane helix</keyword>
<evidence type="ECO:0000256" key="1">
    <source>
        <dbReference type="SAM" id="Phobius"/>
    </source>
</evidence>
<keyword evidence="3" id="KW-1185">Reference proteome</keyword>
<name>A0A7W9J7K6_9ACTN</name>
<dbReference type="AlphaFoldDB" id="A0A7W9J7K6"/>
<evidence type="ECO:0000313" key="3">
    <source>
        <dbReference type="Proteomes" id="UP000549971"/>
    </source>
</evidence>
<evidence type="ECO:0000313" key="2">
    <source>
        <dbReference type="EMBL" id="MBB5836590.1"/>
    </source>
</evidence>
<proteinExistence type="predicted"/>
<feature type="transmembrane region" description="Helical" evidence="1">
    <location>
        <begin position="25"/>
        <end position="46"/>
    </location>
</feature>
<accession>A0A7W9J7K6</accession>
<dbReference type="EMBL" id="JACHMY010000001">
    <property type="protein sequence ID" value="MBB5836590.1"/>
    <property type="molecule type" value="Genomic_DNA"/>
</dbReference>
<reference evidence="2 3" key="1">
    <citation type="submission" date="2020-08" db="EMBL/GenBank/DDBJ databases">
        <title>Sequencing the genomes of 1000 actinobacteria strains.</title>
        <authorList>
            <person name="Klenk H.-P."/>
        </authorList>
    </citation>
    <scope>NUCLEOTIDE SEQUENCE [LARGE SCALE GENOMIC DNA]</scope>
    <source>
        <strain evidence="2 3">DSM 28967</strain>
    </source>
</reference>
<evidence type="ECO:0008006" key="4">
    <source>
        <dbReference type="Google" id="ProtNLM"/>
    </source>
</evidence>
<organism evidence="2 3">
    <name type="scientific">Kribbella italica</name>
    <dbReference type="NCBI Taxonomy" id="1540520"/>
    <lineage>
        <taxon>Bacteria</taxon>
        <taxon>Bacillati</taxon>
        <taxon>Actinomycetota</taxon>
        <taxon>Actinomycetes</taxon>
        <taxon>Propionibacteriales</taxon>
        <taxon>Kribbellaceae</taxon>
        <taxon>Kribbella</taxon>
    </lineage>
</organism>
<gene>
    <name evidence="2" type="ORF">HDA39_003324</name>
</gene>